<comment type="caution">
    <text evidence="1">The sequence shown here is derived from an EMBL/GenBank/DDBJ whole genome shotgun (WGS) entry which is preliminary data.</text>
</comment>
<proteinExistence type="predicted"/>
<dbReference type="OrthoDB" id="6703836at2"/>
<gene>
    <name evidence="1" type="ORF">EC844_1287</name>
</gene>
<accession>A0A4R1XEG5</accession>
<sequence>MSLNASIVDPKLFSEKDKMKLVDELYQVHDQIFDGVDKDQFTNYVVDSKAHITNIFIQKHQDQAVGYGAIHFYKFDTLEERIGVIRMEAGLIPDFRSGNNQLHIFALFKVLQFIISHPNRKIYFLGSLVHPSSYVALTNLSKHVWPTMAQPVPCEQIKSIVSRLSDLFDLIPVESSNPHVVQVGWKTREAQQSRDQWNLVPKPSAQFYIQQNPNYQDGHGLITILPMNLKNVMDIGVALLQKKQKKIIKKFWMQSRLNPNVMKKSLPNLFSTTI</sequence>
<evidence type="ECO:0000313" key="2">
    <source>
        <dbReference type="Proteomes" id="UP000294963"/>
    </source>
</evidence>
<dbReference type="Proteomes" id="UP000294963">
    <property type="component" value="Unassembled WGS sequence"/>
</dbReference>
<name>A0A4R1XEG5_ACICA</name>
<dbReference type="EMBL" id="SLVJ01000028">
    <property type="protein sequence ID" value="TCM61409.1"/>
    <property type="molecule type" value="Genomic_DNA"/>
</dbReference>
<organism evidence="1 2">
    <name type="scientific">Acinetobacter calcoaceticus</name>
    <dbReference type="NCBI Taxonomy" id="471"/>
    <lineage>
        <taxon>Bacteria</taxon>
        <taxon>Pseudomonadati</taxon>
        <taxon>Pseudomonadota</taxon>
        <taxon>Gammaproteobacteria</taxon>
        <taxon>Moraxellales</taxon>
        <taxon>Moraxellaceae</taxon>
        <taxon>Acinetobacter</taxon>
        <taxon>Acinetobacter calcoaceticus/baumannii complex</taxon>
    </lineage>
</organism>
<keyword evidence="2" id="KW-1185">Reference proteome</keyword>
<reference evidence="1 2" key="1">
    <citation type="submission" date="2019-03" db="EMBL/GenBank/DDBJ databases">
        <title>Genomic analyses of the natural microbiome of Caenorhabditis elegans.</title>
        <authorList>
            <person name="Samuel B."/>
        </authorList>
    </citation>
    <scope>NUCLEOTIDE SEQUENCE [LARGE SCALE GENOMIC DNA]</scope>
    <source>
        <strain evidence="1 2">JUb89</strain>
    </source>
</reference>
<evidence type="ECO:0000313" key="1">
    <source>
        <dbReference type="EMBL" id="TCM61409.1"/>
    </source>
</evidence>
<protein>
    <submittedName>
        <fullName evidence="1">Uncharacterized protein</fullName>
    </submittedName>
</protein>
<dbReference type="AlphaFoldDB" id="A0A4R1XEG5"/>